<evidence type="ECO:0000256" key="1">
    <source>
        <dbReference type="SAM" id="Phobius"/>
    </source>
</evidence>
<proteinExistence type="predicted"/>
<feature type="transmembrane region" description="Helical" evidence="1">
    <location>
        <begin position="101"/>
        <end position="123"/>
    </location>
</feature>
<dbReference type="Ensembl" id="ENSSMAT00000013125.2">
    <property type="protein sequence ID" value="ENSSMAP00000012956.2"/>
    <property type="gene ID" value="ENSSMAG00000007986.2"/>
</dbReference>
<dbReference type="AlphaFoldDB" id="A0A8D3A5S9"/>
<name>A0A8D3A5S9_SCOMX</name>
<evidence type="ECO:0000313" key="2">
    <source>
        <dbReference type="Ensembl" id="ENSSMAP00000012956.2"/>
    </source>
</evidence>
<dbReference type="Proteomes" id="UP000694558">
    <property type="component" value="Chromosome 18"/>
</dbReference>
<accession>A0A8D3A5S9</accession>
<dbReference type="InterPro" id="IPR028068">
    <property type="entry name" value="PIRT"/>
</dbReference>
<evidence type="ECO:0008006" key="4">
    <source>
        <dbReference type="Google" id="ProtNLM"/>
    </source>
</evidence>
<keyword evidence="1" id="KW-0472">Membrane</keyword>
<organism evidence="2 3">
    <name type="scientific">Scophthalmus maximus</name>
    <name type="common">Turbot</name>
    <name type="synonym">Psetta maxima</name>
    <dbReference type="NCBI Taxonomy" id="52904"/>
    <lineage>
        <taxon>Eukaryota</taxon>
        <taxon>Metazoa</taxon>
        <taxon>Chordata</taxon>
        <taxon>Craniata</taxon>
        <taxon>Vertebrata</taxon>
        <taxon>Euteleostomi</taxon>
        <taxon>Actinopterygii</taxon>
        <taxon>Neopterygii</taxon>
        <taxon>Teleostei</taxon>
        <taxon>Neoteleostei</taxon>
        <taxon>Acanthomorphata</taxon>
        <taxon>Carangaria</taxon>
        <taxon>Pleuronectiformes</taxon>
        <taxon>Pleuronectoidei</taxon>
        <taxon>Scophthalmidae</taxon>
        <taxon>Scophthalmus</taxon>
    </lineage>
</organism>
<sequence length="142" mass="15710">MQSLVDRTDDRAPSADCREVALFTAESHGDRLIGRGSRQKRRRKSEELWTLSTRSGSAGAPGWAYLHKPIIVMVMGSLMCAAGGVLFLLQSSGVTEAYRSVASACGSIGLMFVVMGLVWIPILKEKRRRKRCNKIHIFLSSR</sequence>
<evidence type="ECO:0000313" key="3">
    <source>
        <dbReference type="Proteomes" id="UP000694558"/>
    </source>
</evidence>
<dbReference type="Pfam" id="PF15099">
    <property type="entry name" value="PIRT"/>
    <property type="match status" value="1"/>
</dbReference>
<keyword evidence="1" id="KW-0812">Transmembrane</keyword>
<feature type="transmembrane region" description="Helical" evidence="1">
    <location>
        <begin position="70"/>
        <end position="89"/>
    </location>
</feature>
<keyword evidence="1" id="KW-1133">Transmembrane helix</keyword>
<reference evidence="2" key="1">
    <citation type="submission" date="2023-05" db="EMBL/GenBank/DDBJ databases">
        <title>High-quality long-read genome of Scophthalmus maximus.</title>
        <authorList>
            <person name="Lien S."/>
            <person name="Martinez P."/>
        </authorList>
    </citation>
    <scope>NUCLEOTIDE SEQUENCE [LARGE SCALE GENOMIC DNA]</scope>
</reference>
<protein>
    <recommendedName>
        <fullName evidence="4">Phosphoinositide-interacting protein</fullName>
    </recommendedName>
</protein>
<reference evidence="2" key="2">
    <citation type="submission" date="2025-08" db="UniProtKB">
        <authorList>
            <consortium name="Ensembl"/>
        </authorList>
    </citation>
    <scope>IDENTIFICATION</scope>
</reference>
<dbReference type="GeneTree" id="ENSGT00940000177425"/>